<organism evidence="1 2">
    <name type="scientific">Deinococcus marmoris</name>
    <dbReference type="NCBI Taxonomy" id="249408"/>
    <lineage>
        <taxon>Bacteria</taxon>
        <taxon>Thermotogati</taxon>
        <taxon>Deinococcota</taxon>
        <taxon>Deinococci</taxon>
        <taxon>Deinococcales</taxon>
        <taxon>Deinococcaceae</taxon>
        <taxon>Deinococcus</taxon>
    </lineage>
</organism>
<comment type="caution">
    <text evidence="1">The sequence shown here is derived from an EMBL/GenBank/DDBJ whole genome shotgun (WGS) entry which is preliminary data.</text>
</comment>
<dbReference type="SUPFAM" id="SSF63829">
    <property type="entry name" value="Calcium-dependent phosphotriesterase"/>
    <property type="match status" value="1"/>
</dbReference>
<evidence type="ECO:0000313" key="1">
    <source>
        <dbReference type="EMBL" id="OLV17100.1"/>
    </source>
</evidence>
<dbReference type="EMBL" id="MSTI01000115">
    <property type="protein sequence ID" value="OLV17100.1"/>
    <property type="molecule type" value="Genomic_DNA"/>
</dbReference>
<dbReference type="PANTHER" id="PTHR31460:SF3">
    <property type="entry name" value="MESOCENTIN"/>
    <property type="match status" value="1"/>
</dbReference>
<evidence type="ECO:0000313" key="2">
    <source>
        <dbReference type="Proteomes" id="UP000186607"/>
    </source>
</evidence>
<gene>
    <name evidence="1" type="ORF">BOO71_0010114</name>
</gene>
<dbReference type="PANTHER" id="PTHR31460">
    <property type="match status" value="1"/>
</dbReference>
<protein>
    <submittedName>
        <fullName evidence="1">Superoxide dismutase [Cu-Zn]</fullName>
    </submittedName>
</protein>
<dbReference type="InterPro" id="IPR011042">
    <property type="entry name" value="6-blade_b-propeller_TolB-like"/>
</dbReference>
<dbReference type="STRING" id="249408.BOO71_0010114"/>
<name>A0A1U7NW16_9DEIO</name>
<dbReference type="OrthoDB" id="9792957at2"/>
<dbReference type="InterPro" id="IPR053224">
    <property type="entry name" value="Sensory_adhesion_molecule"/>
</dbReference>
<dbReference type="Proteomes" id="UP000186607">
    <property type="component" value="Unassembled WGS sequence"/>
</dbReference>
<dbReference type="Gene3D" id="2.120.10.30">
    <property type="entry name" value="TolB, C-terminal domain"/>
    <property type="match status" value="1"/>
</dbReference>
<dbReference type="AlphaFoldDB" id="A0A1U7NW16"/>
<keyword evidence="2" id="KW-1185">Reference proteome</keyword>
<sequence>MDLKSARTLGWSLAFITGHMKKLLTAAALTLALASCGPETKPPVETEMPDTVTSYTLPGNTVFPEGIAHLAGSQNFYVGSTTDGTIFKGTLGQKATEVFALPDADRTTAIGMKIDDKGRLYVAGGDTGKAFVYDTVNKTRLKLLTTPAAKATFINDVTLTPDAAYFTDSQRPILFRATRTDSSVGDMEAWLDFTGTALQYQPGFNLNGIASTPDGSTLIVVQSNTGKLFRIKVSDKSVTEIKLSGVGGNTVPNGDGILLNGQTLYVVRNQDVIIVPVTMSADFSTGRLGTPFSDPSLRYPTTIAQEGKRLLVVNAQFNNRGTGLTPEVPFTVSDIAIK</sequence>
<reference evidence="1 2" key="1">
    <citation type="submission" date="2017-01" db="EMBL/GenBank/DDBJ databases">
        <title>Genome Analysis of Deinococcus marmoris KOPRI26562.</title>
        <authorList>
            <person name="Kim J.H."/>
            <person name="Oh H.-M."/>
        </authorList>
    </citation>
    <scope>NUCLEOTIDE SEQUENCE [LARGE SCALE GENOMIC DNA]</scope>
    <source>
        <strain evidence="1 2">KOPRI26562</strain>
    </source>
</reference>
<proteinExistence type="predicted"/>
<accession>A0A1U7NW16</accession>